<evidence type="ECO:0000256" key="1">
    <source>
        <dbReference type="ARBA" id="ARBA00004651"/>
    </source>
</evidence>
<keyword evidence="14" id="KW-1185">Reference proteome</keyword>
<dbReference type="GO" id="GO:0035025">
    <property type="term" value="P:positive regulation of Rho protein signal transduction"/>
    <property type="evidence" value="ECO:0007669"/>
    <property type="project" value="TreeGrafter"/>
</dbReference>
<protein>
    <recommendedName>
        <fullName evidence="12">G-protein coupled receptors family 1 profile domain-containing protein</fullName>
    </recommendedName>
</protein>
<dbReference type="GO" id="GO:0007200">
    <property type="term" value="P:phospholipase C-activating G protein-coupled receptor signaling pathway"/>
    <property type="evidence" value="ECO:0007669"/>
    <property type="project" value="TreeGrafter"/>
</dbReference>
<keyword evidence="6 11" id="KW-0472">Membrane</keyword>
<feature type="transmembrane region" description="Helical" evidence="11">
    <location>
        <begin position="216"/>
        <end position="239"/>
    </location>
</feature>
<comment type="subcellular location">
    <subcellularLocation>
        <location evidence="1">Cell membrane</location>
        <topology evidence="1">Multi-pass membrane protein</topology>
    </subcellularLocation>
</comment>
<accession>A0A8T2JPZ0</accession>
<proteinExistence type="inferred from homology"/>
<dbReference type="SUPFAM" id="SSF81321">
    <property type="entry name" value="Family A G protein-coupled receptor-like"/>
    <property type="match status" value="1"/>
</dbReference>
<organism evidence="13 14">
    <name type="scientific">Hymenochirus boettgeri</name>
    <name type="common">Congo dwarf clawed frog</name>
    <dbReference type="NCBI Taxonomy" id="247094"/>
    <lineage>
        <taxon>Eukaryota</taxon>
        <taxon>Metazoa</taxon>
        <taxon>Chordata</taxon>
        <taxon>Craniata</taxon>
        <taxon>Vertebrata</taxon>
        <taxon>Euteleostomi</taxon>
        <taxon>Amphibia</taxon>
        <taxon>Batrachia</taxon>
        <taxon>Anura</taxon>
        <taxon>Pipoidea</taxon>
        <taxon>Pipidae</taxon>
        <taxon>Pipinae</taxon>
        <taxon>Hymenochirus</taxon>
    </lineage>
</organism>
<gene>
    <name evidence="13" type="ORF">GDO86_010289</name>
</gene>
<evidence type="ECO:0000256" key="2">
    <source>
        <dbReference type="ARBA" id="ARBA00022475"/>
    </source>
</evidence>
<dbReference type="GO" id="GO:0004930">
    <property type="term" value="F:G protein-coupled receptor activity"/>
    <property type="evidence" value="ECO:0007669"/>
    <property type="project" value="UniProtKB-KW"/>
</dbReference>
<dbReference type="PRINTS" id="PR00237">
    <property type="entry name" value="GPCRRHODOPSN"/>
</dbReference>
<evidence type="ECO:0000256" key="5">
    <source>
        <dbReference type="ARBA" id="ARBA00023040"/>
    </source>
</evidence>
<dbReference type="PROSITE" id="PS50262">
    <property type="entry name" value="G_PROTEIN_RECEP_F1_2"/>
    <property type="match status" value="1"/>
</dbReference>
<keyword evidence="7 10" id="KW-0675">Receptor</keyword>
<dbReference type="Proteomes" id="UP000812440">
    <property type="component" value="Chromosome 5"/>
</dbReference>
<evidence type="ECO:0000256" key="9">
    <source>
        <dbReference type="ARBA" id="ARBA00023224"/>
    </source>
</evidence>
<dbReference type="AlphaFoldDB" id="A0A8T2JPZ0"/>
<keyword evidence="9 10" id="KW-0807">Transducer</keyword>
<evidence type="ECO:0000313" key="13">
    <source>
        <dbReference type="EMBL" id="KAG8445450.1"/>
    </source>
</evidence>
<feature type="transmembrane region" description="Helical" evidence="11">
    <location>
        <begin position="259"/>
        <end position="281"/>
    </location>
</feature>
<dbReference type="Pfam" id="PF00001">
    <property type="entry name" value="7tm_1"/>
    <property type="match status" value="1"/>
</dbReference>
<evidence type="ECO:0000313" key="14">
    <source>
        <dbReference type="Proteomes" id="UP000812440"/>
    </source>
</evidence>
<dbReference type="PANTHER" id="PTHR24232:SF97">
    <property type="entry name" value="G-PROTEIN COUPLED RECEPTORS FAMILY 1 PROFILE DOMAIN-CONTAINING PROTEIN"/>
    <property type="match status" value="1"/>
</dbReference>
<keyword evidence="4 11" id="KW-1133">Transmembrane helix</keyword>
<feature type="transmembrane region" description="Helical" evidence="11">
    <location>
        <begin position="170"/>
        <end position="195"/>
    </location>
</feature>
<name>A0A8T2JPZ0_9PIPI</name>
<dbReference type="EMBL" id="JAACNH010000004">
    <property type="protein sequence ID" value="KAG8445450.1"/>
    <property type="molecule type" value="Genomic_DNA"/>
</dbReference>
<dbReference type="OrthoDB" id="6086428at2759"/>
<dbReference type="GO" id="GO:0005886">
    <property type="term" value="C:plasma membrane"/>
    <property type="evidence" value="ECO:0007669"/>
    <property type="project" value="UniProtKB-SubCell"/>
</dbReference>
<keyword evidence="3 10" id="KW-0812">Transmembrane</keyword>
<feature type="transmembrane region" description="Helical" evidence="11">
    <location>
        <begin position="16"/>
        <end position="39"/>
    </location>
</feature>
<evidence type="ECO:0000256" key="3">
    <source>
        <dbReference type="ARBA" id="ARBA00022692"/>
    </source>
</evidence>
<dbReference type="FunFam" id="1.20.1070.10:FF:000142">
    <property type="entry name" value="G protein-coupled receptor 55"/>
    <property type="match status" value="1"/>
</dbReference>
<feature type="transmembrane region" description="Helical" evidence="11">
    <location>
        <begin position="130"/>
        <end position="150"/>
    </location>
</feature>
<dbReference type="Gene3D" id="1.20.1070.10">
    <property type="entry name" value="Rhodopsin 7-helix transmembrane proteins"/>
    <property type="match status" value="1"/>
</dbReference>
<evidence type="ECO:0000256" key="10">
    <source>
        <dbReference type="RuleBase" id="RU000688"/>
    </source>
</evidence>
<evidence type="ECO:0000256" key="11">
    <source>
        <dbReference type="SAM" id="Phobius"/>
    </source>
</evidence>
<feature type="non-terminal residue" evidence="13">
    <location>
        <position position="289"/>
    </location>
</feature>
<comment type="caution">
    <text evidence="13">The sequence shown here is derived from an EMBL/GenBank/DDBJ whole genome shotgun (WGS) entry which is preliminary data.</text>
</comment>
<dbReference type="PROSITE" id="PS00237">
    <property type="entry name" value="G_PROTEIN_RECEP_F1_1"/>
    <property type="match status" value="1"/>
</dbReference>
<dbReference type="PANTHER" id="PTHR24232">
    <property type="entry name" value="G-PROTEIN COUPLED RECEPTOR"/>
    <property type="match status" value="1"/>
</dbReference>
<feature type="transmembrane region" description="Helical" evidence="11">
    <location>
        <begin position="90"/>
        <end position="109"/>
    </location>
</feature>
<evidence type="ECO:0000256" key="7">
    <source>
        <dbReference type="ARBA" id="ARBA00023170"/>
    </source>
</evidence>
<dbReference type="InterPro" id="IPR017452">
    <property type="entry name" value="GPCR_Rhodpsn_7TM"/>
</dbReference>
<reference evidence="13" key="1">
    <citation type="thesis" date="2020" institute="ProQuest LLC" country="789 East Eisenhower Parkway, Ann Arbor, MI, USA">
        <title>Comparative Genomics and Chromosome Evolution.</title>
        <authorList>
            <person name="Mudd A.B."/>
        </authorList>
    </citation>
    <scope>NUCLEOTIDE SEQUENCE</scope>
    <source>
        <strain evidence="13">Female2</strain>
        <tissue evidence="13">Blood</tissue>
    </source>
</reference>
<keyword evidence="5 10" id="KW-0297">G-protein coupled receptor</keyword>
<keyword evidence="2" id="KW-1003">Cell membrane</keyword>
<feature type="transmembrane region" description="Helical" evidence="11">
    <location>
        <begin position="51"/>
        <end position="70"/>
    </location>
</feature>
<evidence type="ECO:0000256" key="6">
    <source>
        <dbReference type="ARBA" id="ARBA00023136"/>
    </source>
</evidence>
<dbReference type="InterPro" id="IPR000276">
    <property type="entry name" value="GPCR_Rhodpsn"/>
</dbReference>
<comment type="similarity">
    <text evidence="10">Belongs to the G-protein coupled receptor 1 family.</text>
</comment>
<evidence type="ECO:0000259" key="12">
    <source>
        <dbReference type="PROSITE" id="PS50262"/>
    </source>
</evidence>
<evidence type="ECO:0000256" key="8">
    <source>
        <dbReference type="ARBA" id="ARBA00023180"/>
    </source>
</evidence>
<evidence type="ECO:0000256" key="4">
    <source>
        <dbReference type="ARBA" id="ARBA00022989"/>
    </source>
</evidence>
<sequence length="289" mass="32556">MNCSNTTKEVESSIQLLNILATIPLFVLGIACNGLALWVFCSNLKNWNVTIIYMVNLIISDVTVLLTFPFRLYAYLYTSDLGKSLCKALINLYVVNMYMSIFTITAIAIDRYLAIVFPIKAKQWRSPVKAIVICCTLWSIHISLAVILVLTQKDSMTPVCFQKANHEPRLLHIMFVIAGFIFPLAVVSFCTGRVIMTLYGKEVPDVNEQKSIRKAIKIIISNFVVFIICFLPVHVGYTIRFVAETVKASCYIQDKVQVFIHVAVLVANSNCVLDSVCYYFAASEFWKAS</sequence>
<keyword evidence="8" id="KW-0325">Glycoprotein</keyword>
<feature type="domain" description="G-protein coupled receptors family 1 profile" evidence="12">
    <location>
        <begin position="32"/>
        <end position="278"/>
    </location>
</feature>